<evidence type="ECO:0000313" key="1">
    <source>
        <dbReference type="EMBL" id="MBB4267469.1"/>
    </source>
</evidence>
<dbReference type="InterPro" id="IPR029044">
    <property type="entry name" value="Nucleotide-diphossugar_trans"/>
</dbReference>
<dbReference type="Proteomes" id="UP000554286">
    <property type="component" value="Unassembled WGS sequence"/>
</dbReference>
<evidence type="ECO:0000313" key="2">
    <source>
        <dbReference type="Proteomes" id="UP000554286"/>
    </source>
</evidence>
<dbReference type="EMBL" id="JACIGK010000027">
    <property type="protein sequence ID" value="MBB4267469.1"/>
    <property type="molecule type" value="Genomic_DNA"/>
</dbReference>
<dbReference type="AlphaFoldDB" id="A0A7W6WAZ0"/>
<dbReference type="PANTHER" id="PTHR42866">
    <property type="entry name" value="3-DEOXY-MANNO-OCTULOSONATE CYTIDYLYLTRANSFERASE"/>
    <property type="match status" value="1"/>
</dbReference>
<comment type="caution">
    <text evidence="1">The sequence shown here is derived from an EMBL/GenBank/DDBJ whole genome shotgun (WGS) entry which is preliminary data.</text>
</comment>
<sequence length="258" mass="28040">MVLSRAASGAAALVTVRATSSRLPGKCLLPITADLTALQIVLRRAALTGVPVVVATSDDPSDDPVAALAGREGAAVFRGARLNKLRRWRDCAESLGLDRVLMVDGDDLAFDYAIGRRVLAAMATSDADAWRAPDDIVCGLFTAAYTRDALDRLAALAPDPAQDTDVIDVFIARAGLRLAYPELHEHERAATVRLTLDYAEDADFFRAMYAELPVDAPGPTIVRTALARGWWRINWGRQQDYLDNQAAFNRKVDTHADH</sequence>
<dbReference type="InterPro" id="IPR003329">
    <property type="entry name" value="Cytidylyl_trans"/>
</dbReference>
<dbReference type="RefSeq" id="WP_184046891.1">
    <property type="nucleotide sequence ID" value="NZ_JACIGK010000027.1"/>
</dbReference>
<accession>A0A7W6WAZ0</accession>
<proteinExistence type="predicted"/>
<gene>
    <name evidence="1" type="ORF">GGD89_003113</name>
</gene>
<keyword evidence="2" id="KW-1185">Reference proteome</keyword>
<dbReference type="GO" id="GO:0005829">
    <property type="term" value="C:cytosol"/>
    <property type="evidence" value="ECO:0007669"/>
    <property type="project" value="TreeGrafter"/>
</dbReference>
<dbReference type="SUPFAM" id="SSF53448">
    <property type="entry name" value="Nucleotide-diphospho-sugar transferases"/>
    <property type="match status" value="1"/>
</dbReference>
<reference evidence="1 2" key="1">
    <citation type="submission" date="2020-08" db="EMBL/GenBank/DDBJ databases">
        <title>Genome sequencing of Purple Non-Sulfur Bacteria from various extreme environments.</title>
        <authorList>
            <person name="Mayer M."/>
        </authorList>
    </citation>
    <scope>NUCLEOTIDE SEQUENCE [LARGE SCALE GENOMIC DNA]</scope>
    <source>
        <strain evidence="1 2">JA131</strain>
    </source>
</reference>
<protein>
    <submittedName>
        <fullName evidence="1">Spore coat polysaccharide biosynthesis protein SpsF</fullName>
    </submittedName>
</protein>
<dbReference type="Pfam" id="PF02348">
    <property type="entry name" value="CTP_transf_3"/>
    <property type="match status" value="1"/>
</dbReference>
<name>A0A7W6WAZ0_9PROT</name>
<dbReference type="PANTHER" id="PTHR42866:SF1">
    <property type="entry name" value="SPORE COAT POLYSACCHARIDE BIOSYNTHESIS PROTEIN SPSF"/>
    <property type="match status" value="1"/>
</dbReference>
<organism evidence="1 2">
    <name type="scientific">Roseospira visakhapatnamensis</name>
    <dbReference type="NCBI Taxonomy" id="390880"/>
    <lineage>
        <taxon>Bacteria</taxon>
        <taxon>Pseudomonadati</taxon>
        <taxon>Pseudomonadota</taxon>
        <taxon>Alphaproteobacteria</taxon>
        <taxon>Rhodospirillales</taxon>
        <taxon>Rhodospirillaceae</taxon>
        <taxon>Roseospira</taxon>
    </lineage>
</organism>
<dbReference type="Gene3D" id="3.90.550.10">
    <property type="entry name" value="Spore Coat Polysaccharide Biosynthesis Protein SpsA, Chain A"/>
    <property type="match status" value="1"/>
</dbReference>